<evidence type="ECO:0008006" key="9">
    <source>
        <dbReference type="Google" id="ProtNLM"/>
    </source>
</evidence>
<reference evidence="7" key="1">
    <citation type="submission" date="2017-07" db="EMBL/GenBank/DDBJ databases">
        <title>Taro Niue Genome Assembly and Annotation.</title>
        <authorList>
            <person name="Atibalentja N."/>
            <person name="Keating K."/>
            <person name="Fields C.J."/>
        </authorList>
    </citation>
    <scope>NUCLEOTIDE SEQUENCE</scope>
    <source>
        <strain evidence="7">Niue_2</strain>
        <tissue evidence="7">Leaf</tissue>
    </source>
</reference>
<dbReference type="InterPro" id="IPR001128">
    <property type="entry name" value="Cyt_P450"/>
</dbReference>
<dbReference type="EMBL" id="NMUH01003138">
    <property type="protein sequence ID" value="MQM04012.1"/>
    <property type="molecule type" value="Genomic_DNA"/>
</dbReference>
<keyword evidence="4 5" id="KW-0408">Iron</keyword>
<evidence type="ECO:0000256" key="5">
    <source>
        <dbReference type="PIRSR" id="PIRSR602401-1"/>
    </source>
</evidence>
<dbReference type="PROSITE" id="PS00086">
    <property type="entry name" value="CYTOCHROME_P450"/>
    <property type="match status" value="1"/>
</dbReference>
<sequence length="545" mass="61176">MDILHLLAAYPEVPLAILAFLFFVFLSHVRKAEYSIIQLPVVGVLPAALLNLHHVHDWVVTKVLEEKVFTTLIRGPWFSGMDFMMTSDPAVVQHVTSTKFNNFGKGDRFRENCEPLGVGVITADSDEWRAQRKVVMGLLHHPKFLSSIRGLTHQLLEGRLLPLLAHAAREEKPVDLQDIMLRFSFDIMCSLILGVDLCSLSPGLPEVPFAVAVNDVGDVIVSRFVMPQCLWKLLKWLQIGPERRLAKGMKVIDGFIYRVIETRREQLQREEMDDSSKTQDEKAARNAPQQFNVLTELLRNNQLYEKTDETGDFSSAGYDAKFIRDATVDLLVAAWQTTGVAMARLLWLLCMHPSVEARILDELGSTTTVTARSDMAPSRQQETAGGRMTTFHAEDLDSCVYFRGAINESLRLYAPIAFTARCPMQGDVLPSGEELAPGMLVLLSLYAMGRMQKTWGRDAAEFKPERWISKEGQLKEEISYKFAVFGAGPRMCVGKTLALASIKAVVASVAYNFRFRVAEGHDDSVRPNVVIHMKNGLKGSLHKRW</sequence>
<dbReference type="PANTHER" id="PTHR24296">
    <property type="entry name" value="CYTOCHROME P450"/>
    <property type="match status" value="1"/>
</dbReference>
<dbReference type="InterPro" id="IPR036396">
    <property type="entry name" value="Cyt_P450_sf"/>
</dbReference>
<dbReference type="InterPro" id="IPR002401">
    <property type="entry name" value="Cyt_P450_E_grp-I"/>
</dbReference>
<dbReference type="AlphaFoldDB" id="A0A843W2H6"/>
<dbReference type="Pfam" id="PF00067">
    <property type="entry name" value="p450"/>
    <property type="match status" value="1"/>
</dbReference>
<dbReference type="GO" id="GO:0020037">
    <property type="term" value="F:heme binding"/>
    <property type="evidence" value="ECO:0007669"/>
    <property type="project" value="InterPro"/>
</dbReference>
<dbReference type="GO" id="GO:0016705">
    <property type="term" value="F:oxidoreductase activity, acting on paired donors, with incorporation or reduction of molecular oxygen"/>
    <property type="evidence" value="ECO:0007669"/>
    <property type="project" value="InterPro"/>
</dbReference>
<keyword evidence="5 6" id="KW-0349">Heme</keyword>
<protein>
    <recommendedName>
        <fullName evidence="9">Cytochrome P450</fullName>
    </recommendedName>
</protein>
<keyword evidence="2 5" id="KW-0479">Metal-binding</keyword>
<evidence type="ECO:0000313" key="8">
    <source>
        <dbReference type="Proteomes" id="UP000652761"/>
    </source>
</evidence>
<comment type="cofactor">
    <cofactor evidence="5">
        <name>heme</name>
        <dbReference type="ChEBI" id="CHEBI:30413"/>
    </cofactor>
</comment>
<proteinExistence type="inferred from homology"/>
<organism evidence="7 8">
    <name type="scientific">Colocasia esculenta</name>
    <name type="common">Wild taro</name>
    <name type="synonym">Arum esculentum</name>
    <dbReference type="NCBI Taxonomy" id="4460"/>
    <lineage>
        <taxon>Eukaryota</taxon>
        <taxon>Viridiplantae</taxon>
        <taxon>Streptophyta</taxon>
        <taxon>Embryophyta</taxon>
        <taxon>Tracheophyta</taxon>
        <taxon>Spermatophyta</taxon>
        <taxon>Magnoliopsida</taxon>
        <taxon>Liliopsida</taxon>
        <taxon>Araceae</taxon>
        <taxon>Aroideae</taxon>
        <taxon>Colocasieae</taxon>
        <taxon>Colocasia</taxon>
    </lineage>
</organism>
<name>A0A843W2H6_COLES</name>
<keyword evidence="6" id="KW-0503">Monooxygenase</keyword>
<dbReference type="Gene3D" id="1.10.630.10">
    <property type="entry name" value="Cytochrome P450"/>
    <property type="match status" value="1"/>
</dbReference>
<accession>A0A843W2H6</accession>
<dbReference type="GO" id="GO:0004497">
    <property type="term" value="F:monooxygenase activity"/>
    <property type="evidence" value="ECO:0007669"/>
    <property type="project" value="UniProtKB-KW"/>
</dbReference>
<dbReference type="PRINTS" id="PR00463">
    <property type="entry name" value="EP450I"/>
</dbReference>
<dbReference type="Proteomes" id="UP000652761">
    <property type="component" value="Unassembled WGS sequence"/>
</dbReference>
<evidence type="ECO:0000256" key="1">
    <source>
        <dbReference type="ARBA" id="ARBA00010617"/>
    </source>
</evidence>
<evidence type="ECO:0000313" key="7">
    <source>
        <dbReference type="EMBL" id="MQM04012.1"/>
    </source>
</evidence>
<keyword evidence="8" id="KW-1185">Reference proteome</keyword>
<gene>
    <name evidence="7" type="ORF">Taro_036800</name>
</gene>
<evidence type="ECO:0000256" key="4">
    <source>
        <dbReference type="ARBA" id="ARBA00023004"/>
    </source>
</evidence>
<comment type="similarity">
    <text evidence="1 6">Belongs to the cytochrome P450 family.</text>
</comment>
<evidence type="ECO:0000256" key="3">
    <source>
        <dbReference type="ARBA" id="ARBA00023002"/>
    </source>
</evidence>
<dbReference type="SUPFAM" id="SSF48264">
    <property type="entry name" value="Cytochrome P450"/>
    <property type="match status" value="1"/>
</dbReference>
<dbReference type="InterPro" id="IPR017972">
    <property type="entry name" value="Cyt_P450_CS"/>
</dbReference>
<keyword evidence="3 6" id="KW-0560">Oxidoreductase</keyword>
<comment type="caution">
    <text evidence="7">The sequence shown here is derived from an EMBL/GenBank/DDBJ whole genome shotgun (WGS) entry which is preliminary data.</text>
</comment>
<evidence type="ECO:0000256" key="2">
    <source>
        <dbReference type="ARBA" id="ARBA00022723"/>
    </source>
</evidence>
<dbReference type="PRINTS" id="PR00385">
    <property type="entry name" value="P450"/>
</dbReference>
<dbReference type="OrthoDB" id="1470350at2759"/>
<feature type="binding site" description="axial binding residue" evidence="5">
    <location>
        <position position="492"/>
    </location>
    <ligand>
        <name>heme</name>
        <dbReference type="ChEBI" id="CHEBI:30413"/>
    </ligand>
    <ligandPart>
        <name>Fe</name>
        <dbReference type="ChEBI" id="CHEBI:18248"/>
    </ligandPart>
</feature>
<evidence type="ECO:0000256" key="6">
    <source>
        <dbReference type="RuleBase" id="RU000461"/>
    </source>
</evidence>
<dbReference type="GO" id="GO:0005506">
    <property type="term" value="F:iron ion binding"/>
    <property type="evidence" value="ECO:0007669"/>
    <property type="project" value="InterPro"/>
</dbReference>
<dbReference type="GO" id="GO:0006629">
    <property type="term" value="P:lipid metabolic process"/>
    <property type="evidence" value="ECO:0007669"/>
    <property type="project" value="UniProtKB-ARBA"/>
</dbReference>